<evidence type="ECO:0000313" key="3">
    <source>
        <dbReference type="Proteomes" id="UP000003423"/>
    </source>
</evidence>
<protein>
    <recommendedName>
        <fullName evidence="1">Mut7-C RNAse domain-containing protein</fullName>
    </recommendedName>
</protein>
<proteinExistence type="predicted"/>
<dbReference type="Proteomes" id="UP000003423">
    <property type="component" value="Unassembled WGS sequence"/>
</dbReference>
<sequence>MLFLVDGMLGNVAKKLLLLGYDTDYFSGMSDLELIEKAKNEDRIIISKDLQLIAHAKKSTVQTIPITKEDEIEQFLEILGFVHLELNKICGETARCTKCNSLTYEIDKLKISNKVPPKVLEFNEKFWKCDKCHKIYWEGTHIKKLEDFLNKIKIRS</sequence>
<evidence type="ECO:0000313" key="2">
    <source>
        <dbReference type="EMBL" id="EIJ65481.1"/>
    </source>
</evidence>
<reference evidence="2 3" key="1">
    <citation type="journal article" date="2012" name="J. Bacteriol.">
        <title>Genome sequence of "Candidatus Nitrosopumilus salaria" BD31, an ammonia-oxidizing archaeon from the San Francisco Bay estuary.</title>
        <authorList>
            <person name="Mosier A.C."/>
            <person name="Allen E.E."/>
            <person name="Kim M."/>
            <person name="Ferriera S."/>
            <person name="Francis C.A."/>
        </authorList>
    </citation>
    <scope>NUCLEOTIDE SEQUENCE [LARGE SCALE GENOMIC DNA]</scope>
    <source>
        <strain evidence="2 3">BD31</strain>
    </source>
</reference>
<dbReference type="PATRIC" id="fig|859350.6.peg.1479"/>
<keyword evidence="3" id="KW-1185">Reference proteome</keyword>
<dbReference type="AlphaFoldDB" id="I3D188"/>
<dbReference type="RefSeq" id="WP_008300479.1">
    <property type="nucleotide sequence ID" value="NZ_AEXL02000120.1"/>
</dbReference>
<organism evidence="2 3">
    <name type="scientific">Candidatus Nitrosopumilus salarius BD31</name>
    <dbReference type="NCBI Taxonomy" id="859350"/>
    <lineage>
        <taxon>Archaea</taxon>
        <taxon>Nitrososphaerota</taxon>
        <taxon>Nitrososphaeria</taxon>
        <taxon>Nitrosopumilales</taxon>
        <taxon>Nitrosopumilaceae</taxon>
        <taxon>Nitrosopumilus</taxon>
    </lineage>
</organism>
<dbReference type="Pfam" id="PF01927">
    <property type="entry name" value="Mut7-C"/>
    <property type="match status" value="1"/>
</dbReference>
<evidence type="ECO:0000259" key="1">
    <source>
        <dbReference type="Pfam" id="PF01927"/>
    </source>
</evidence>
<dbReference type="EMBL" id="AEXL02000120">
    <property type="protein sequence ID" value="EIJ65481.1"/>
    <property type="molecule type" value="Genomic_DNA"/>
</dbReference>
<comment type="caution">
    <text evidence="2">The sequence shown here is derived from an EMBL/GenBank/DDBJ whole genome shotgun (WGS) entry which is preliminary data.</text>
</comment>
<feature type="domain" description="Mut7-C RNAse" evidence="1">
    <location>
        <begin position="3"/>
        <end position="148"/>
    </location>
</feature>
<accession>I3D188</accession>
<dbReference type="PANTHER" id="PTHR39081:SF1">
    <property type="entry name" value="MUT7-C RNASE DOMAIN-CONTAINING PROTEIN"/>
    <property type="match status" value="1"/>
</dbReference>
<dbReference type="PANTHER" id="PTHR39081">
    <property type="entry name" value="MUT7-C DOMAIN-CONTAINING PROTEIN"/>
    <property type="match status" value="1"/>
</dbReference>
<name>I3D188_9ARCH</name>
<gene>
    <name evidence="2" type="ORF">BD31_I0714</name>
</gene>
<dbReference type="InterPro" id="IPR002782">
    <property type="entry name" value="Mut7-C_RNAse_dom"/>
</dbReference>